<keyword evidence="6" id="KW-0548">Nucleotidyltransferase</keyword>
<organism evidence="6 7">
    <name type="scientific">Ottowia pentelensis</name>
    <dbReference type="NCBI Taxonomy" id="511108"/>
    <lineage>
        <taxon>Bacteria</taxon>
        <taxon>Pseudomonadati</taxon>
        <taxon>Pseudomonadota</taxon>
        <taxon>Betaproteobacteria</taxon>
        <taxon>Burkholderiales</taxon>
        <taxon>Comamonadaceae</taxon>
        <taxon>Ottowia</taxon>
    </lineage>
</organism>
<dbReference type="Pfam" id="PF08281">
    <property type="entry name" value="Sigma70_r4_2"/>
    <property type="match status" value="1"/>
</dbReference>
<dbReference type="Gene3D" id="1.10.1740.10">
    <property type="match status" value="1"/>
</dbReference>
<dbReference type="InterPro" id="IPR013249">
    <property type="entry name" value="RNA_pol_sigma70_r4_t2"/>
</dbReference>
<dbReference type="Proteomes" id="UP001589834">
    <property type="component" value="Unassembled WGS sequence"/>
</dbReference>
<dbReference type="InterPro" id="IPR013324">
    <property type="entry name" value="RNA_pol_sigma_r3/r4-like"/>
</dbReference>
<proteinExistence type="inferred from homology"/>
<evidence type="ECO:0000313" key="6">
    <source>
        <dbReference type="EMBL" id="MFC0593512.1"/>
    </source>
</evidence>
<feature type="domain" description="RNA polymerase sigma factor 70 region 4 type 2" evidence="5">
    <location>
        <begin position="126"/>
        <end position="178"/>
    </location>
</feature>
<evidence type="ECO:0000256" key="1">
    <source>
        <dbReference type="ARBA" id="ARBA00010641"/>
    </source>
</evidence>
<name>A0ABV6PUI5_9BURK</name>
<comment type="similarity">
    <text evidence="1">Belongs to the sigma-70 factor family. ECF subfamily.</text>
</comment>
<dbReference type="PANTHER" id="PTHR43133">
    <property type="entry name" value="RNA POLYMERASE ECF-TYPE SIGMA FACTO"/>
    <property type="match status" value="1"/>
</dbReference>
<keyword evidence="7" id="KW-1185">Reference proteome</keyword>
<dbReference type="NCBIfam" id="NF006550">
    <property type="entry name" value="PRK09047.1"/>
    <property type="match status" value="1"/>
</dbReference>
<protein>
    <submittedName>
        <fullName evidence="6">RNA polymerase sigma factor</fullName>
        <ecNumber evidence="6">2.7.7.6</ecNumber>
    </submittedName>
</protein>
<dbReference type="InterPro" id="IPR036388">
    <property type="entry name" value="WH-like_DNA-bd_sf"/>
</dbReference>
<dbReference type="InterPro" id="IPR013325">
    <property type="entry name" value="RNA_pol_sigma_r2"/>
</dbReference>
<keyword evidence="4" id="KW-0804">Transcription</keyword>
<dbReference type="Gene3D" id="1.10.10.10">
    <property type="entry name" value="Winged helix-like DNA-binding domain superfamily/Winged helix DNA-binding domain"/>
    <property type="match status" value="1"/>
</dbReference>
<sequence length="189" mass="21181">MATEQELADLLRSVEKRAFKRTLYHVRDENAALDIVQDSMMKLAEHYGDKPAAQLPLLFQRILSNSTLDWFRRQKSRKALFSNLSDFESADDEGGSFDLLESLVANGTGESVESAEDSTRRAEILHQIETQIQALPARQREAFLMRYWEEMDVAETAAAMGCSEGSVKTHCSRAVQALAKALRSKGITP</sequence>
<reference evidence="6 7" key="1">
    <citation type="submission" date="2024-09" db="EMBL/GenBank/DDBJ databases">
        <authorList>
            <person name="Sun Q."/>
            <person name="Mori K."/>
        </authorList>
    </citation>
    <scope>NUCLEOTIDE SEQUENCE [LARGE SCALE GENOMIC DNA]</scope>
    <source>
        <strain evidence="6 7">NCAIM B.02336</strain>
    </source>
</reference>
<comment type="caution">
    <text evidence="6">The sequence shown here is derived from an EMBL/GenBank/DDBJ whole genome shotgun (WGS) entry which is preliminary data.</text>
</comment>
<keyword evidence="3" id="KW-0731">Sigma factor</keyword>
<dbReference type="SUPFAM" id="SSF88659">
    <property type="entry name" value="Sigma3 and sigma4 domains of RNA polymerase sigma factors"/>
    <property type="match status" value="1"/>
</dbReference>
<dbReference type="NCBIfam" id="TIGR02937">
    <property type="entry name" value="sigma70-ECF"/>
    <property type="match status" value="1"/>
</dbReference>
<dbReference type="PANTHER" id="PTHR43133:SF64">
    <property type="entry name" value="ECF SIGMA FACTOR"/>
    <property type="match status" value="1"/>
</dbReference>
<evidence type="ECO:0000256" key="2">
    <source>
        <dbReference type="ARBA" id="ARBA00023015"/>
    </source>
</evidence>
<dbReference type="GO" id="GO:0003899">
    <property type="term" value="F:DNA-directed RNA polymerase activity"/>
    <property type="evidence" value="ECO:0007669"/>
    <property type="project" value="UniProtKB-EC"/>
</dbReference>
<evidence type="ECO:0000256" key="4">
    <source>
        <dbReference type="ARBA" id="ARBA00023163"/>
    </source>
</evidence>
<accession>A0ABV6PUI5</accession>
<dbReference type="InterPro" id="IPR039425">
    <property type="entry name" value="RNA_pol_sigma-70-like"/>
</dbReference>
<evidence type="ECO:0000313" key="7">
    <source>
        <dbReference type="Proteomes" id="UP001589834"/>
    </source>
</evidence>
<dbReference type="InterPro" id="IPR014284">
    <property type="entry name" value="RNA_pol_sigma-70_dom"/>
</dbReference>
<dbReference type="SUPFAM" id="SSF88946">
    <property type="entry name" value="Sigma2 domain of RNA polymerase sigma factors"/>
    <property type="match status" value="1"/>
</dbReference>
<keyword evidence="2" id="KW-0805">Transcription regulation</keyword>
<dbReference type="EMBL" id="JBHLTN010000028">
    <property type="protein sequence ID" value="MFC0593512.1"/>
    <property type="molecule type" value="Genomic_DNA"/>
</dbReference>
<gene>
    <name evidence="6" type="ORF">ACFFGG_13225</name>
</gene>
<evidence type="ECO:0000256" key="3">
    <source>
        <dbReference type="ARBA" id="ARBA00023082"/>
    </source>
</evidence>
<evidence type="ECO:0000259" key="5">
    <source>
        <dbReference type="Pfam" id="PF08281"/>
    </source>
</evidence>
<dbReference type="CDD" id="cd06171">
    <property type="entry name" value="Sigma70_r4"/>
    <property type="match status" value="1"/>
</dbReference>
<keyword evidence="6" id="KW-0808">Transferase</keyword>
<dbReference type="EC" id="2.7.7.6" evidence="6"/>
<dbReference type="RefSeq" id="WP_293224370.1">
    <property type="nucleotide sequence ID" value="NZ_JBHLTN010000028.1"/>
</dbReference>